<dbReference type="OrthoDB" id="643280at2759"/>
<feature type="domain" description="Apple" evidence="6">
    <location>
        <begin position="315"/>
        <end position="399"/>
    </location>
</feature>
<dbReference type="AlphaFoldDB" id="A0A2P5D111"/>
<dbReference type="SUPFAM" id="SSF51110">
    <property type="entry name" value="alpha-D-mannose-specific plant lectins"/>
    <property type="match status" value="1"/>
</dbReference>
<evidence type="ECO:0000259" key="6">
    <source>
        <dbReference type="PROSITE" id="PS50948"/>
    </source>
</evidence>
<dbReference type="Pfam" id="PF08276">
    <property type="entry name" value="PAN_2"/>
    <property type="match status" value="1"/>
</dbReference>
<accession>A0A2P5D111</accession>
<keyword evidence="3" id="KW-0325">Glycoprotein</keyword>
<dbReference type="SMART" id="SM00108">
    <property type="entry name" value="B_lectin"/>
    <property type="match status" value="1"/>
</dbReference>
<dbReference type="InterPro" id="IPR036426">
    <property type="entry name" value="Bulb-type_lectin_dom_sf"/>
</dbReference>
<evidence type="ECO:0000313" key="7">
    <source>
        <dbReference type="EMBL" id="PON66925.1"/>
    </source>
</evidence>
<gene>
    <name evidence="7" type="ORF">TorRG33x02_266110</name>
</gene>
<reference evidence="8" key="1">
    <citation type="submission" date="2016-06" db="EMBL/GenBank/DDBJ databases">
        <title>Parallel loss of symbiosis genes in relatives of nitrogen-fixing non-legume Parasponia.</title>
        <authorList>
            <person name="Van Velzen R."/>
            <person name="Holmer R."/>
            <person name="Bu F."/>
            <person name="Rutten L."/>
            <person name="Van Zeijl A."/>
            <person name="Liu W."/>
            <person name="Santuari L."/>
            <person name="Cao Q."/>
            <person name="Sharma T."/>
            <person name="Shen D."/>
            <person name="Roswanjaya Y."/>
            <person name="Wardhani T."/>
            <person name="Kalhor M.S."/>
            <person name="Jansen J."/>
            <person name="Van den Hoogen J."/>
            <person name="Gungor B."/>
            <person name="Hartog M."/>
            <person name="Hontelez J."/>
            <person name="Verver J."/>
            <person name="Yang W.-C."/>
            <person name="Schijlen E."/>
            <person name="Repin R."/>
            <person name="Schilthuizen M."/>
            <person name="Schranz E."/>
            <person name="Heidstra R."/>
            <person name="Miyata K."/>
            <person name="Fedorova E."/>
            <person name="Kohlen W."/>
            <person name="Bisseling T."/>
            <person name="Smit S."/>
            <person name="Geurts R."/>
        </authorList>
    </citation>
    <scope>NUCLEOTIDE SEQUENCE [LARGE SCALE GENOMIC DNA]</scope>
    <source>
        <strain evidence="8">cv. RG33-2</strain>
    </source>
</reference>
<evidence type="ECO:0000256" key="3">
    <source>
        <dbReference type="ARBA" id="ARBA00023180"/>
    </source>
</evidence>
<dbReference type="InterPro" id="IPR000858">
    <property type="entry name" value="S_locus_glycoprot_dom"/>
</dbReference>
<dbReference type="GO" id="GO:0048544">
    <property type="term" value="P:recognition of pollen"/>
    <property type="evidence" value="ECO:0007669"/>
    <property type="project" value="InterPro"/>
</dbReference>
<evidence type="ECO:0000256" key="2">
    <source>
        <dbReference type="ARBA" id="ARBA00023157"/>
    </source>
</evidence>
<dbReference type="PANTHER" id="PTHR32444">
    <property type="entry name" value="BULB-TYPE LECTIN DOMAIN-CONTAINING PROTEIN"/>
    <property type="match status" value="1"/>
</dbReference>
<dbReference type="PROSITE" id="PS50948">
    <property type="entry name" value="PAN"/>
    <property type="match status" value="1"/>
</dbReference>
<feature type="domain" description="Bulb-type lectin" evidence="5">
    <location>
        <begin position="1"/>
        <end position="123"/>
    </location>
</feature>
<feature type="transmembrane region" description="Helical" evidence="4">
    <location>
        <begin position="483"/>
        <end position="498"/>
    </location>
</feature>
<keyword evidence="2" id="KW-1015">Disulfide bond</keyword>
<dbReference type="CDD" id="cd01098">
    <property type="entry name" value="PAN_AP_plant"/>
    <property type="match status" value="1"/>
</dbReference>
<name>A0A2P5D111_TREOI</name>
<dbReference type="PANTHER" id="PTHR32444:SF247">
    <property type="entry name" value="OS01G0958200 PROTEIN"/>
    <property type="match status" value="1"/>
</dbReference>
<evidence type="ECO:0000313" key="8">
    <source>
        <dbReference type="Proteomes" id="UP000237000"/>
    </source>
</evidence>
<dbReference type="InterPro" id="IPR003609">
    <property type="entry name" value="Pan_app"/>
</dbReference>
<dbReference type="Proteomes" id="UP000237000">
    <property type="component" value="Unassembled WGS sequence"/>
</dbReference>
<dbReference type="Gene3D" id="2.90.10.30">
    <property type="match status" value="1"/>
</dbReference>
<dbReference type="STRING" id="63057.A0A2P5D111"/>
<comment type="caution">
    <text evidence="7">The sequence shown here is derived from an EMBL/GenBank/DDBJ whole genome shotgun (WGS) entry which is preliminary data.</text>
</comment>
<feature type="non-terminal residue" evidence="7">
    <location>
        <position position="622"/>
    </location>
</feature>
<proteinExistence type="predicted"/>
<feature type="transmembrane region" description="Helical" evidence="4">
    <location>
        <begin position="413"/>
        <end position="436"/>
    </location>
</feature>
<dbReference type="Gene3D" id="3.30.200.20">
    <property type="entry name" value="Phosphorylase Kinase, domain 1"/>
    <property type="match status" value="2"/>
</dbReference>
<dbReference type="SMART" id="SM00473">
    <property type="entry name" value="PAN_AP"/>
    <property type="match status" value="1"/>
</dbReference>
<dbReference type="Pfam" id="PF01453">
    <property type="entry name" value="B_lectin"/>
    <property type="match status" value="1"/>
</dbReference>
<evidence type="ECO:0000259" key="5">
    <source>
        <dbReference type="PROSITE" id="PS50927"/>
    </source>
</evidence>
<keyword evidence="1" id="KW-0732">Signal</keyword>
<dbReference type="InParanoid" id="A0A2P5D111"/>
<sequence length="622" mass="69137">MASGLNLAAIRDTTAALDISIGKVKDTDEEVWLKRLGADTISANQSLSGFSTIVSAGGVFVLGLFSPELRISDGNLVLSDSEIPIWSTNVNSITSPSVQAVLLDSGNLVLNDGSNPSKLLWQSFDHPTHTLVPGSKIGYNKITKTHQRLTSWKNSEDPSPGLFTLQLQVSDNSYVLLWNRSRQYWTSGAWNGRIFSLVPEMRLDYIFDFSFVDNENESYFTYSLKNASIITSWFVMDVSGQIKQQNFLAINGWNLFWCLPRQQCEVYAFCGVYGSCNESSVPFCRCLTGFEPKLQSDWDLEDYSGGCSRRTNLQCGNNSLGNVEKDKFREMPSMSLPENKLSLRVGSTAECESSCLSNCSCTAYGYDGNGCSIWTGDLLNLKQLGAGDKNGSTLYVRLAASEFQNNPPQNRKLYILLFGILAPAVVTSGIACYVYHLRRKKAANKRGKKKNTQGNKVISMMESEKHITDFILSRQFREEENKVINVPFVALESILVATDNFTEANKLGRGGFGPVYKLYILLFGILAPAVVTSGIACYVYHLRRKKAANKRGKKKNTQGNKVISMMESEKHITDFILSRQFREEENKVINVPFVALESILVATDNFTEANKLGRGGFGPVYK</sequence>
<evidence type="ECO:0000256" key="4">
    <source>
        <dbReference type="SAM" id="Phobius"/>
    </source>
</evidence>
<organism evidence="7 8">
    <name type="scientific">Trema orientale</name>
    <name type="common">Charcoal tree</name>
    <name type="synonym">Celtis orientalis</name>
    <dbReference type="NCBI Taxonomy" id="63057"/>
    <lineage>
        <taxon>Eukaryota</taxon>
        <taxon>Viridiplantae</taxon>
        <taxon>Streptophyta</taxon>
        <taxon>Embryophyta</taxon>
        <taxon>Tracheophyta</taxon>
        <taxon>Spermatophyta</taxon>
        <taxon>Magnoliopsida</taxon>
        <taxon>eudicotyledons</taxon>
        <taxon>Gunneridae</taxon>
        <taxon>Pentapetalae</taxon>
        <taxon>rosids</taxon>
        <taxon>fabids</taxon>
        <taxon>Rosales</taxon>
        <taxon>Cannabaceae</taxon>
        <taxon>Trema</taxon>
    </lineage>
</organism>
<dbReference type="Pfam" id="PF00954">
    <property type="entry name" value="S_locus_glycop"/>
    <property type="match status" value="1"/>
</dbReference>
<dbReference type="EMBL" id="JXTC01000308">
    <property type="protein sequence ID" value="PON66925.1"/>
    <property type="molecule type" value="Genomic_DNA"/>
</dbReference>
<keyword evidence="8" id="KW-1185">Reference proteome</keyword>
<evidence type="ECO:0000256" key="1">
    <source>
        <dbReference type="ARBA" id="ARBA00022729"/>
    </source>
</evidence>
<keyword evidence="4" id="KW-0472">Membrane</keyword>
<keyword evidence="4" id="KW-0812">Transmembrane</keyword>
<feature type="transmembrane region" description="Helical" evidence="4">
    <location>
        <begin position="518"/>
        <end position="541"/>
    </location>
</feature>
<dbReference type="InterPro" id="IPR001480">
    <property type="entry name" value="Bulb-type_lectin_dom"/>
</dbReference>
<dbReference type="PROSITE" id="PS50927">
    <property type="entry name" value="BULB_LECTIN"/>
    <property type="match status" value="1"/>
</dbReference>
<protein>
    <submittedName>
        <fullName evidence="7">S-locus glycoprotein</fullName>
    </submittedName>
</protein>
<keyword evidence="4" id="KW-1133">Transmembrane helix</keyword>
<dbReference type="CDD" id="cd00028">
    <property type="entry name" value="B_lectin"/>
    <property type="match status" value="1"/>
</dbReference>